<feature type="region of interest" description="Disordered" evidence="1">
    <location>
        <begin position="35"/>
        <end position="60"/>
    </location>
</feature>
<evidence type="ECO:0000313" key="3">
    <source>
        <dbReference type="Proteomes" id="UP000011991"/>
    </source>
</evidence>
<proteinExistence type="predicted"/>
<dbReference type="EMBL" id="ANOG01000045">
    <property type="protein sequence ID" value="EMI22743.1"/>
    <property type="molecule type" value="Genomic_DNA"/>
</dbReference>
<name>M5RTS3_9BACT</name>
<dbReference type="Proteomes" id="UP000011991">
    <property type="component" value="Unassembled WGS sequence"/>
</dbReference>
<reference evidence="2 3" key="1">
    <citation type="journal article" date="2013" name="Mar. Genomics">
        <title>Expression of sulfatases in Rhodopirellula baltica and the diversity of sulfatases in the genus Rhodopirellula.</title>
        <authorList>
            <person name="Wegner C.E."/>
            <person name="Richter-Heitmann T."/>
            <person name="Klindworth A."/>
            <person name="Klockow C."/>
            <person name="Richter M."/>
            <person name="Achstetter T."/>
            <person name="Glockner F.O."/>
            <person name="Harder J."/>
        </authorList>
    </citation>
    <scope>NUCLEOTIDE SEQUENCE [LARGE SCALE GENOMIC DNA]</scope>
    <source>
        <strain evidence="2 3">SM1</strain>
    </source>
</reference>
<gene>
    <name evidence="2" type="ORF">RMSM_00333</name>
</gene>
<evidence type="ECO:0000313" key="2">
    <source>
        <dbReference type="EMBL" id="EMI22743.1"/>
    </source>
</evidence>
<comment type="caution">
    <text evidence="2">The sequence shown here is derived from an EMBL/GenBank/DDBJ whole genome shotgun (WGS) entry which is preliminary data.</text>
</comment>
<evidence type="ECO:0000256" key="1">
    <source>
        <dbReference type="SAM" id="MobiDB-lite"/>
    </source>
</evidence>
<dbReference type="PATRIC" id="fig|1265738.3.peg.338"/>
<sequence>MLAFSLVPAAFAAAAVPLLLFRTVRQCREDMDWRVTHESGSGTTSPFSLPPVDSGSGKLP</sequence>
<dbReference type="AlphaFoldDB" id="M5RTS3"/>
<keyword evidence="3" id="KW-1185">Reference proteome</keyword>
<protein>
    <submittedName>
        <fullName evidence="2">Uncharacterized protein</fullName>
    </submittedName>
</protein>
<feature type="compositionally biased region" description="Polar residues" evidence="1">
    <location>
        <begin position="38"/>
        <end position="47"/>
    </location>
</feature>
<accession>M5RTS3</accession>
<organism evidence="2 3">
    <name type="scientific">Rhodopirellula maiorica SM1</name>
    <dbReference type="NCBI Taxonomy" id="1265738"/>
    <lineage>
        <taxon>Bacteria</taxon>
        <taxon>Pseudomonadati</taxon>
        <taxon>Planctomycetota</taxon>
        <taxon>Planctomycetia</taxon>
        <taxon>Pirellulales</taxon>
        <taxon>Pirellulaceae</taxon>
        <taxon>Novipirellula</taxon>
    </lineage>
</organism>